<keyword evidence="5" id="KW-1185">Reference proteome</keyword>
<comment type="cofactor">
    <cofactor evidence="1">
        <name>Mg(2+)</name>
        <dbReference type="ChEBI" id="CHEBI:18420"/>
    </cofactor>
</comment>
<evidence type="ECO:0000259" key="3">
    <source>
        <dbReference type="PROSITE" id="PS51462"/>
    </source>
</evidence>
<dbReference type="EMBL" id="JAWCUD010000006">
    <property type="protein sequence ID" value="MDU0203118.1"/>
    <property type="molecule type" value="Genomic_DNA"/>
</dbReference>
<dbReference type="PROSITE" id="PS51462">
    <property type="entry name" value="NUDIX"/>
    <property type="match status" value="1"/>
</dbReference>
<proteinExistence type="predicted"/>
<feature type="domain" description="Nudix hydrolase" evidence="3">
    <location>
        <begin position="3"/>
        <end position="142"/>
    </location>
</feature>
<dbReference type="SUPFAM" id="SSF55811">
    <property type="entry name" value="Nudix"/>
    <property type="match status" value="1"/>
</dbReference>
<dbReference type="InterPro" id="IPR000086">
    <property type="entry name" value="NUDIX_hydrolase_dom"/>
</dbReference>
<dbReference type="CDD" id="cd18880">
    <property type="entry name" value="NUDIX_ADPRase"/>
    <property type="match status" value="1"/>
</dbReference>
<dbReference type="InterPro" id="IPR015797">
    <property type="entry name" value="NUDIX_hydrolase-like_dom_sf"/>
</dbReference>
<name>A0ABU3RG85_9BACL</name>
<keyword evidence="2" id="KW-0378">Hydrolase</keyword>
<gene>
    <name evidence="4" type="ORF">RQP52_18745</name>
</gene>
<evidence type="ECO:0000256" key="1">
    <source>
        <dbReference type="ARBA" id="ARBA00001946"/>
    </source>
</evidence>
<organism evidence="4 5">
    <name type="scientific">Paenibacillus violae</name>
    <dbReference type="NCBI Taxonomy" id="3077234"/>
    <lineage>
        <taxon>Bacteria</taxon>
        <taxon>Bacillati</taxon>
        <taxon>Bacillota</taxon>
        <taxon>Bacilli</taxon>
        <taxon>Bacillales</taxon>
        <taxon>Paenibacillaceae</taxon>
        <taxon>Paenibacillus</taxon>
    </lineage>
</organism>
<dbReference type="Pfam" id="PF00293">
    <property type="entry name" value="NUDIX"/>
    <property type="match status" value="1"/>
</dbReference>
<sequence>MTYPIRVRACALIIENDAVLLIQFEDKNGIHYNLPAGGVEAGESVIEAVKREALEEAAVDVEVGPLAFVSEHVPHLMTTYESNSPHGLSLMFDCQIKEGSRPSLPANPDENQTGVRWVSFSELDSIVLYPNIKQLIKDYARGRKRNIELIEEYKLTLN</sequence>
<dbReference type="Proteomes" id="UP001260980">
    <property type="component" value="Unassembled WGS sequence"/>
</dbReference>
<dbReference type="PANTHER" id="PTHR43046">
    <property type="entry name" value="GDP-MANNOSE MANNOSYL HYDROLASE"/>
    <property type="match status" value="1"/>
</dbReference>
<dbReference type="Gene3D" id="3.90.79.10">
    <property type="entry name" value="Nucleoside Triphosphate Pyrophosphohydrolase"/>
    <property type="match status" value="1"/>
</dbReference>
<evidence type="ECO:0000313" key="5">
    <source>
        <dbReference type="Proteomes" id="UP001260980"/>
    </source>
</evidence>
<evidence type="ECO:0000256" key="2">
    <source>
        <dbReference type="ARBA" id="ARBA00022801"/>
    </source>
</evidence>
<protein>
    <submittedName>
        <fullName evidence="4">NUDIX domain-containing protein</fullName>
    </submittedName>
</protein>
<dbReference type="PANTHER" id="PTHR43046:SF14">
    <property type="entry name" value="MUTT_NUDIX FAMILY PROTEIN"/>
    <property type="match status" value="1"/>
</dbReference>
<dbReference type="RefSeq" id="WP_315953445.1">
    <property type="nucleotide sequence ID" value="NZ_JAWCUD010000006.1"/>
</dbReference>
<reference evidence="4 5" key="1">
    <citation type="submission" date="2023-10" db="EMBL/GenBank/DDBJ databases">
        <title>Paenibacillus strain PFR10 Genome sequencing and assembly.</title>
        <authorList>
            <person name="Kim I."/>
        </authorList>
    </citation>
    <scope>NUCLEOTIDE SEQUENCE [LARGE SCALE GENOMIC DNA]</scope>
    <source>
        <strain evidence="4 5">PFR10</strain>
    </source>
</reference>
<comment type="caution">
    <text evidence="4">The sequence shown here is derived from an EMBL/GenBank/DDBJ whole genome shotgun (WGS) entry which is preliminary data.</text>
</comment>
<evidence type="ECO:0000313" key="4">
    <source>
        <dbReference type="EMBL" id="MDU0203118.1"/>
    </source>
</evidence>
<accession>A0ABU3RG85</accession>